<reference evidence="1 2" key="1">
    <citation type="journal article" date="2021" name="Sci. Rep.">
        <title>Chromosome anchoring in Senegalese sole (Solea senegalensis) reveals sex-associated markers and genome rearrangements in flatfish.</title>
        <authorList>
            <person name="Guerrero-Cozar I."/>
            <person name="Gomez-Garrido J."/>
            <person name="Berbel C."/>
            <person name="Martinez-Blanch J.F."/>
            <person name="Alioto T."/>
            <person name="Claros M.G."/>
            <person name="Gagnaire P.A."/>
            <person name="Manchado M."/>
        </authorList>
    </citation>
    <scope>NUCLEOTIDE SEQUENCE [LARGE SCALE GENOMIC DNA]</scope>
    <source>
        <strain evidence="1">Sse05_10M</strain>
    </source>
</reference>
<dbReference type="AlphaFoldDB" id="A0AAV6QUE4"/>
<keyword evidence="2" id="KW-1185">Reference proteome</keyword>
<protein>
    <submittedName>
        <fullName evidence="1">Uncharacterized protein</fullName>
    </submittedName>
</protein>
<gene>
    <name evidence="1" type="ORF">JOB18_007629</name>
</gene>
<accession>A0AAV6QUE4</accession>
<evidence type="ECO:0000313" key="2">
    <source>
        <dbReference type="Proteomes" id="UP000693946"/>
    </source>
</evidence>
<proteinExistence type="predicted"/>
<name>A0AAV6QUE4_SOLSE</name>
<comment type="caution">
    <text evidence="1">The sequence shown here is derived from an EMBL/GenBank/DDBJ whole genome shotgun (WGS) entry which is preliminary data.</text>
</comment>
<organism evidence="1 2">
    <name type="scientific">Solea senegalensis</name>
    <name type="common">Senegalese sole</name>
    <dbReference type="NCBI Taxonomy" id="28829"/>
    <lineage>
        <taxon>Eukaryota</taxon>
        <taxon>Metazoa</taxon>
        <taxon>Chordata</taxon>
        <taxon>Craniata</taxon>
        <taxon>Vertebrata</taxon>
        <taxon>Euteleostomi</taxon>
        <taxon>Actinopterygii</taxon>
        <taxon>Neopterygii</taxon>
        <taxon>Teleostei</taxon>
        <taxon>Neoteleostei</taxon>
        <taxon>Acanthomorphata</taxon>
        <taxon>Carangaria</taxon>
        <taxon>Pleuronectiformes</taxon>
        <taxon>Pleuronectoidei</taxon>
        <taxon>Soleidae</taxon>
        <taxon>Solea</taxon>
    </lineage>
</organism>
<dbReference type="Proteomes" id="UP000693946">
    <property type="component" value="Linkage Group LG3"/>
</dbReference>
<dbReference type="EMBL" id="JAGKHQ010000015">
    <property type="protein sequence ID" value="KAG7495898.1"/>
    <property type="molecule type" value="Genomic_DNA"/>
</dbReference>
<sequence length="65" mass="7782">MKCSVHIYRKVADKEYLYSFCLLDPFSPFGRVECVTLPLLWACSKLDDCTRKFSCYLTWEKKEIY</sequence>
<evidence type="ECO:0000313" key="1">
    <source>
        <dbReference type="EMBL" id="KAG7495898.1"/>
    </source>
</evidence>